<evidence type="ECO:0000256" key="1">
    <source>
        <dbReference type="SAM" id="Phobius"/>
    </source>
</evidence>
<reference evidence="2 3" key="1">
    <citation type="journal article" date="2015" name="Nature">
        <title>rRNA introns, odd ribosomes, and small enigmatic genomes across a large radiation of phyla.</title>
        <authorList>
            <person name="Brown C.T."/>
            <person name="Hug L.A."/>
            <person name="Thomas B.C."/>
            <person name="Sharon I."/>
            <person name="Castelle C.J."/>
            <person name="Singh A."/>
            <person name="Wilkins M.J."/>
            <person name="Williams K.H."/>
            <person name="Banfield J.F."/>
        </authorList>
    </citation>
    <scope>NUCLEOTIDE SEQUENCE [LARGE SCALE GENOMIC DNA]</scope>
</reference>
<proteinExistence type="predicted"/>
<name>A0A0G1DVT4_9BACT</name>
<dbReference type="Proteomes" id="UP000034563">
    <property type="component" value="Unassembled WGS sequence"/>
</dbReference>
<protein>
    <recommendedName>
        <fullName evidence="4">DUF5673 domain-containing protein</fullName>
    </recommendedName>
</protein>
<dbReference type="EMBL" id="LCEQ01000024">
    <property type="protein sequence ID" value="KKS74921.1"/>
    <property type="molecule type" value="Genomic_DNA"/>
</dbReference>
<keyword evidence="1" id="KW-0812">Transmembrane</keyword>
<sequence>MTNEPVKIKVKEDRDLEKESGAAEILEWQMEEPNFSPKSDEWYWALSIFGLAIVVFSIILKNYLFIIIVALAALIIYSSKNKKLELLDFRLDGEGLCIGSKIYLYDNFESFWIFSDHAELAFHYKRHFTPLLTIPFRNSDELQIRKILLRYLPENEEEQSLVDLLRKRFF</sequence>
<gene>
    <name evidence="2" type="ORF">UV48_C0024G0007</name>
</gene>
<comment type="caution">
    <text evidence="2">The sequence shown here is derived from an EMBL/GenBank/DDBJ whole genome shotgun (WGS) entry which is preliminary data.</text>
</comment>
<keyword evidence="1" id="KW-0472">Membrane</keyword>
<evidence type="ECO:0008006" key="4">
    <source>
        <dbReference type="Google" id="ProtNLM"/>
    </source>
</evidence>
<feature type="transmembrane region" description="Helical" evidence="1">
    <location>
        <begin position="44"/>
        <end position="77"/>
    </location>
</feature>
<organism evidence="2 3">
    <name type="scientific">Candidatus Azambacteria bacterium GW2011_GWA2_42_9</name>
    <dbReference type="NCBI Taxonomy" id="1618613"/>
    <lineage>
        <taxon>Bacteria</taxon>
        <taxon>Candidatus Azamiibacteriota</taxon>
    </lineage>
</organism>
<keyword evidence="1" id="KW-1133">Transmembrane helix</keyword>
<dbReference type="AlphaFoldDB" id="A0A0G1DVT4"/>
<accession>A0A0G1DVT4</accession>
<evidence type="ECO:0000313" key="2">
    <source>
        <dbReference type="EMBL" id="KKS74921.1"/>
    </source>
</evidence>
<evidence type="ECO:0000313" key="3">
    <source>
        <dbReference type="Proteomes" id="UP000034563"/>
    </source>
</evidence>